<dbReference type="RefSeq" id="WP_217843016.1">
    <property type="nucleotide sequence ID" value="NZ_CP077076.1"/>
</dbReference>
<proteinExistence type="predicted"/>
<sequence>MIRRVFCVSLVAALLSLGGCVYYPYHHDHGWHGWSHPYYHHGYYRR</sequence>
<evidence type="ECO:0000313" key="1">
    <source>
        <dbReference type="EMBL" id="QXH53619.1"/>
    </source>
</evidence>
<accession>A0ABX8NB71</accession>
<protein>
    <recommendedName>
        <fullName evidence="3">Lipoprotein</fullName>
    </recommendedName>
</protein>
<dbReference type="Proteomes" id="UP001046350">
    <property type="component" value="Chromosome"/>
</dbReference>
<reference evidence="1" key="1">
    <citation type="journal article" date="2021" name="Microorganisms">
        <title>The Ever-Expanding Pseudomonas Genus: Description of 43 New Species and Partition of the Pseudomonas putida Group.</title>
        <authorList>
            <person name="Girard L."/>
            <person name="Lood C."/>
            <person name="Hofte M."/>
            <person name="Vandamme P."/>
            <person name="Rokni-Zadeh H."/>
            <person name="van Noort V."/>
            <person name="Lavigne R."/>
            <person name="De Mot R."/>
        </authorList>
    </citation>
    <scope>NUCLEOTIDE SEQUENCE</scope>
    <source>
        <strain evidence="1">COW40</strain>
    </source>
</reference>
<organism evidence="1 2">
    <name type="scientific">Pseudomonas fakonensis</name>
    <dbReference type="NCBI Taxonomy" id="2842355"/>
    <lineage>
        <taxon>Bacteria</taxon>
        <taxon>Pseudomonadati</taxon>
        <taxon>Pseudomonadota</taxon>
        <taxon>Gammaproteobacteria</taxon>
        <taxon>Pseudomonadales</taxon>
        <taxon>Pseudomonadaceae</taxon>
        <taxon>Pseudomonas</taxon>
    </lineage>
</organism>
<evidence type="ECO:0008006" key="3">
    <source>
        <dbReference type="Google" id="ProtNLM"/>
    </source>
</evidence>
<dbReference type="EMBL" id="CP077076">
    <property type="protein sequence ID" value="QXH53619.1"/>
    <property type="molecule type" value="Genomic_DNA"/>
</dbReference>
<name>A0ABX8NB71_9PSED</name>
<dbReference type="PROSITE" id="PS51257">
    <property type="entry name" value="PROKAR_LIPOPROTEIN"/>
    <property type="match status" value="1"/>
</dbReference>
<evidence type="ECO:0000313" key="2">
    <source>
        <dbReference type="Proteomes" id="UP001046350"/>
    </source>
</evidence>
<gene>
    <name evidence="1" type="ORF">KSS94_11080</name>
</gene>
<keyword evidence="2" id="KW-1185">Reference proteome</keyword>